<dbReference type="PROSITE" id="PS50279">
    <property type="entry name" value="BPTI_KUNITZ_2"/>
    <property type="match status" value="1"/>
</dbReference>
<feature type="signal peptide" evidence="5">
    <location>
        <begin position="1"/>
        <end position="21"/>
    </location>
</feature>
<gene>
    <name evidence="7" type="primary">Dvir\GJ17584</name>
    <name evidence="7" type="ORF">Dvir_GJ17584</name>
</gene>
<dbReference type="EMBL" id="CH940649">
    <property type="protein sequence ID" value="EDW64675.1"/>
    <property type="molecule type" value="Genomic_DNA"/>
</dbReference>
<keyword evidence="5" id="KW-0732">Signal</keyword>
<evidence type="ECO:0000256" key="5">
    <source>
        <dbReference type="SAM" id="SignalP"/>
    </source>
</evidence>
<dbReference type="AlphaFoldDB" id="B4LRS3"/>
<keyword evidence="1" id="KW-0646">Protease inhibitor</keyword>
<evidence type="ECO:0000256" key="4">
    <source>
        <dbReference type="SAM" id="MobiDB-lite"/>
    </source>
</evidence>
<protein>
    <recommendedName>
        <fullName evidence="6">BPTI/Kunitz inhibitor domain-containing protein</fullName>
    </recommendedName>
</protein>
<name>B4LRS3_DROVI</name>
<dbReference type="GO" id="GO:0005615">
    <property type="term" value="C:extracellular space"/>
    <property type="evidence" value="ECO:0007669"/>
    <property type="project" value="TreeGrafter"/>
</dbReference>
<dbReference type="Pfam" id="PF00014">
    <property type="entry name" value="Kunitz_BPTI"/>
    <property type="match status" value="1"/>
</dbReference>
<keyword evidence="3" id="KW-1015">Disulfide bond</keyword>
<dbReference type="GO" id="GO:0004867">
    <property type="term" value="F:serine-type endopeptidase inhibitor activity"/>
    <property type="evidence" value="ECO:0007669"/>
    <property type="project" value="UniProtKB-KW"/>
</dbReference>
<feature type="chain" id="PRO_5002816454" description="BPTI/Kunitz inhibitor domain-containing protein" evidence="5">
    <location>
        <begin position="22"/>
        <end position="144"/>
    </location>
</feature>
<dbReference type="SMART" id="SM00131">
    <property type="entry name" value="KU"/>
    <property type="match status" value="1"/>
</dbReference>
<dbReference type="PhylomeDB" id="B4LRS3"/>
<evidence type="ECO:0000259" key="6">
    <source>
        <dbReference type="PROSITE" id="PS50279"/>
    </source>
</evidence>
<evidence type="ECO:0000313" key="7">
    <source>
        <dbReference type="EMBL" id="EDW64675.1"/>
    </source>
</evidence>
<dbReference type="OMA" id="VDTQACE"/>
<dbReference type="OrthoDB" id="4473401at2759"/>
<evidence type="ECO:0000256" key="2">
    <source>
        <dbReference type="ARBA" id="ARBA00022900"/>
    </source>
</evidence>
<feature type="compositionally biased region" description="Polar residues" evidence="4">
    <location>
        <begin position="114"/>
        <end position="125"/>
    </location>
</feature>
<dbReference type="InterPro" id="IPR020901">
    <property type="entry name" value="Prtase_inh_Kunz-CS"/>
</dbReference>
<dbReference type="InterPro" id="IPR050098">
    <property type="entry name" value="TFPI/VKTCI-like"/>
</dbReference>
<dbReference type="InParanoid" id="B4LRS3"/>
<dbReference type="PROSITE" id="PS00280">
    <property type="entry name" value="BPTI_KUNITZ_1"/>
    <property type="match status" value="1"/>
</dbReference>
<dbReference type="eggNOG" id="KOG4295">
    <property type="taxonomic scope" value="Eukaryota"/>
</dbReference>
<dbReference type="CDD" id="cd00109">
    <property type="entry name" value="Kunitz-type"/>
    <property type="match status" value="1"/>
</dbReference>
<proteinExistence type="predicted"/>
<dbReference type="PANTHER" id="PTHR10083:SF373">
    <property type="entry name" value="SERINE PEPTIDASE INHIBITOR, KUNITZ TYPE, 2"/>
    <property type="match status" value="1"/>
</dbReference>
<reference evidence="7 8" key="1">
    <citation type="journal article" date="2007" name="Nature">
        <title>Evolution of genes and genomes on the Drosophila phylogeny.</title>
        <authorList>
            <consortium name="Drosophila 12 Genomes Consortium"/>
            <person name="Clark A.G."/>
            <person name="Eisen M.B."/>
            <person name="Smith D.R."/>
            <person name="Bergman C.M."/>
            <person name="Oliver B."/>
            <person name="Markow T.A."/>
            <person name="Kaufman T.C."/>
            <person name="Kellis M."/>
            <person name="Gelbart W."/>
            <person name="Iyer V.N."/>
            <person name="Pollard D.A."/>
            <person name="Sackton T.B."/>
            <person name="Larracuente A.M."/>
            <person name="Singh N.D."/>
            <person name="Abad J.P."/>
            <person name="Abt D.N."/>
            <person name="Adryan B."/>
            <person name="Aguade M."/>
            <person name="Akashi H."/>
            <person name="Anderson W.W."/>
            <person name="Aquadro C.F."/>
            <person name="Ardell D.H."/>
            <person name="Arguello R."/>
            <person name="Artieri C.G."/>
            <person name="Barbash D.A."/>
            <person name="Barker D."/>
            <person name="Barsanti P."/>
            <person name="Batterham P."/>
            <person name="Batzoglou S."/>
            <person name="Begun D."/>
            <person name="Bhutkar A."/>
            <person name="Blanco E."/>
            <person name="Bosak S.A."/>
            <person name="Bradley R.K."/>
            <person name="Brand A.D."/>
            <person name="Brent M.R."/>
            <person name="Brooks A.N."/>
            <person name="Brown R.H."/>
            <person name="Butlin R.K."/>
            <person name="Caggese C."/>
            <person name="Calvi B.R."/>
            <person name="Bernardo de Carvalho A."/>
            <person name="Caspi A."/>
            <person name="Castrezana S."/>
            <person name="Celniker S.E."/>
            <person name="Chang J.L."/>
            <person name="Chapple C."/>
            <person name="Chatterji S."/>
            <person name="Chinwalla A."/>
            <person name="Civetta A."/>
            <person name="Clifton S.W."/>
            <person name="Comeron J.M."/>
            <person name="Costello J.C."/>
            <person name="Coyne J.A."/>
            <person name="Daub J."/>
            <person name="David R.G."/>
            <person name="Delcher A.L."/>
            <person name="Delehaunty K."/>
            <person name="Do C.B."/>
            <person name="Ebling H."/>
            <person name="Edwards K."/>
            <person name="Eickbush T."/>
            <person name="Evans J.D."/>
            <person name="Filipski A."/>
            <person name="Findeiss S."/>
            <person name="Freyhult E."/>
            <person name="Fulton L."/>
            <person name="Fulton R."/>
            <person name="Garcia A.C."/>
            <person name="Gardiner A."/>
            <person name="Garfield D.A."/>
            <person name="Garvin B.E."/>
            <person name="Gibson G."/>
            <person name="Gilbert D."/>
            <person name="Gnerre S."/>
            <person name="Godfrey J."/>
            <person name="Good R."/>
            <person name="Gotea V."/>
            <person name="Gravely B."/>
            <person name="Greenberg A.J."/>
            <person name="Griffiths-Jones S."/>
            <person name="Gross S."/>
            <person name="Guigo R."/>
            <person name="Gustafson E.A."/>
            <person name="Haerty W."/>
            <person name="Hahn M.W."/>
            <person name="Halligan D.L."/>
            <person name="Halpern A.L."/>
            <person name="Halter G.M."/>
            <person name="Han M.V."/>
            <person name="Heger A."/>
            <person name="Hillier L."/>
            <person name="Hinrichs A.S."/>
            <person name="Holmes I."/>
            <person name="Hoskins R.A."/>
            <person name="Hubisz M.J."/>
            <person name="Hultmark D."/>
            <person name="Huntley M.A."/>
            <person name="Jaffe D.B."/>
            <person name="Jagadeeshan S."/>
            <person name="Jeck W.R."/>
            <person name="Johnson J."/>
            <person name="Jones C.D."/>
            <person name="Jordan W.C."/>
            <person name="Karpen G.H."/>
            <person name="Kataoka E."/>
            <person name="Keightley P.D."/>
            <person name="Kheradpour P."/>
            <person name="Kirkness E.F."/>
            <person name="Koerich L.B."/>
            <person name="Kristiansen K."/>
            <person name="Kudrna D."/>
            <person name="Kulathinal R.J."/>
            <person name="Kumar S."/>
            <person name="Kwok R."/>
            <person name="Lander E."/>
            <person name="Langley C.H."/>
            <person name="Lapoint R."/>
            <person name="Lazzaro B.P."/>
            <person name="Lee S.J."/>
            <person name="Levesque L."/>
            <person name="Li R."/>
            <person name="Lin C.F."/>
            <person name="Lin M.F."/>
            <person name="Lindblad-Toh K."/>
            <person name="Llopart A."/>
            <person name="Long M."/>
            <person name="Low L."/>
            <person name="Lozovsky E."/>
            <person name="Lu J."/>
            <person name="Luo M."/>
            <person name="Machado C.A."/>
            <person name="Makalowski W."/>
            <person name="Marzo M."/>
            <person name="Matsuda M."/>
            <person name="Matzkin L."/>
            <person name="McAllister B."/>
            <person name="McBride C.S."/>
            <person name="McKernan B."/>
            <person name="McKernan K."/>
            <person name="Mendez-Lago M."/>
            <person name="Minx P."/>
            <person name="Mollenhauer M.U."/>
            <person name="Montooth K."/>
            <person name="Mount S.M."/>
            <person name="Mu X."/>
            <person name="Myers E."/>
            <person name="Negre B."/>
            <person name="Newfeld S."/>
            <person name="Nielsen R."/>
            <person name="Noor M.A."/>
            <person name="O'Grady P."/>
            <person name="Pachter L."/>
            <person name="Papaceit M."/>
            <person name="Parisi M.J."/>
            <person name="Parisi M."/>
            <person name="Parts L."/>
            <person name="Pedersen J.S."/>
            <person name="Pesole G."/>
            <person name="Phillippy A.M."/>
            <person name="Ponting C.P."/>
            <person name="Pop M."/>
            <person name="Porcelli D."/>
            <person name="Powell J.R."/>
            <person name="Prohaska S."/>
            <person name="Pruitt K."/>
            <person name="Puig M."/>
            <person name="Quesneville H."/>
            <person name="Ram K.R."/>
            <person name="Rand D."/>
            <person name="Rasmussen M.D."/>
            <person name="Reed L.K."/>
            <person name="Reenan R."/>
            <person name="Reily A."/>
            <person name="Remington K.A."/>
            <person name="Rieger T.T."/>
            <person name="Ritchie M.G."/>
            <person name="Robin C."/>
            <person name="Rogers Y.H."/>
            <person name="Rohde C."/>
            <person name="Rozas J."/>
            <person name="Rubenfield M.J."/>
            <person name="Ruiz A."/>
            <person name="Russo S."/>
            <person name="Salzberg S.L."/>
            <person name="Sanchez-Gracia A."/>
            <person name="Saranga D.J."/>
            <person name="Sato H."/>
            <person name="Schaeffer S.W."/>
            <person name="Schatz M.C."/>
            <person name="Schlenke T."/>
            <person name="Schwartz R."/>
            <person name="Segarra C."/>
            <person name="Singh R.S."/>
            <person name="Sirot L."/>
            <person name="Sirota M."/>
            <person name="Sisneros N.B."/>
            <person name="Smith C.D."/>
            <person name="Smith T.F."/>
            <person name="Spieth J."/>
            <person name="Stage D.E."/>
            <person name="Stark A."/>
            <person name="Stephan W."/>
            <person name="Strausberg R.L."/>
            <person name="Strempel S."/>
            <person name="Sturgill D."/>
            <person name="Sutton G."/>
            <person name="Sutton G.G."/>
            <person name="Tao W."/>
            <person name="Teichmann S."/>
            <person name="Tobari Y.N."/>
            <person name="Tomimura Y."/>
            <person name="Tsolas J.M."/>
            <person name="Valente V.L."/>
            <person name="Venter E."/>
            <person name="Venter J.C."/>
            <person name="Vicario S."/>
            <person name="Vieira F.G."/>
            <person name="Vilella A.J."/>
            <person name="Villasante A."/>
            <person name="Walenz B."/>
            <person name="Wang J."/>
            <person name="Wasserman M."/>
            <person name="Watts T."/>
            <person name="Wilson D."/>
            <person name="Wilson R.K."/>
            <person name="Wing R.A."/>
            <person name="Wolfner M.F."/>
            <person name="Wong A."/>
            <person name="Wong G.K."/>
            <person name="Wu C.I."/>
            <person name="Wu G."/>
            <person name="Yamamoto D."/>
            <person name="Yang H.P."/>
            <person name="Yang S.P."/>
            <person name="Yorke J.A."/>
            <person name="Yoshida K."/>
            <person name="Zdobnov E."/>
            <person name="Zhang P."/>
            <person name="Zhang Y."/>
            <person name="Zimin A.V."/>
            <person name="Baldwin J."/>
            <person name="Abdouelleil A."/>
            <person name="Abdulkadir J."/>
            <person name="Abebe A."/>
            <person name="Abera B."/>
            <person name="Abreu J."/>
            <person name="Acer S.C."/>
            <person name="Aftuck L."/>
            <person name="Alexander A."/>
            <person name="An P."/>
            <person name="Anderson E."/>
            <person name="Anderson S."/>
            <person name="Arachi H."/>
            <person name="Azer M."/>
            <person name="Bachantsang P."/>
            <person name="Barry A."/>
            <person name="Bayul T."/>
            <person name="Berlin A."/>
            <person name="Bessette D."/>
            <person name="Bloom T."/>
            <person name="Blye J."/>
            <person name="Boguslavskiy L."/>
            <person name="Bonnet C."/>
            <person name="Boukhgalter B."/>
            <person name="Bourzgui I."/>
            <person name="Brown A."/>
            <person name="Cahill P."/>
            <person name="Channer S."/>
            <person name="Cheshatsang Y."/>
            <person name="Chuda L."/>
            <person name="Citroen M."/>
            <person name="Collymore A."/>
            <person name="Cooke P."/>
            <person name="Costello M."/>
            <person name="D'Aco K."/>
            <person name="Daza R."/>
            <person name="De Haan G."/>
            <person name="DeGray S."/>
            <person name="DeMaso C."/>
            <person name="Dhargay N."/>
            <person name="Dooley K."/>
            <person name="Dooley E."/>
            <person name="Doricent M."/>
            <person name="Dorje P."/>
            <person name="Dorjee K."/>
            <person name="Dupes A."/>
            <person name="Elong R."/>
            <person name="Falk J."/>
            <person name="Farina A."/>
            <person name="Faro S."/>
            <person name="Ferguson D."/>
            <person name="Fisher S."/>
            <person name="Foley C.D."/>
            <person name="Franke A."/>
            <person name="Friedrich D."/>
            <person name="Gadbois L."/>
            <person name="Gearin G."/>
            <person name="Gearin C.R."/>
            <person name="Giannoukos G."/>
            <person name="Goode T."/>
            <person name="Graham J."/>
            <person name="Grandbois E."/>
            <person name="Grewal S."/>
            <person name="Gyaltsen K."/>
            <person name="Hafez N."/>
            <person name="Hagos B."/>
            <person name="Hall J."/>
            <person name="Henson C."/>
            <person name="Hollinger A."/>
            <person name="Honan T."/>
            <person name="Huard M.D."/>
            <person name="Hughes L."/>
            <person name="Hurhula B."/>
            <person name="Husby M.E."/>
            <person name="Kamat A."/>
            <person name="Kanga B."/>
            <person name="Kashin S."/>
            <person name="Khazanovich D."/>
            <person name="Kisner P."/>
            <person name="Lance K."/>
            <person name="Lara M."/>
            <person name="Lee W."/>
            <person name="Lennon N."/>
            <person name="Letendre F."/>
            <person name="LeVine R."/>
            <person name="Lipovsky A."/>
            <person name="Liu X."/>
            <person name="Liu J."/>
            <person name="Liu S."/>
            <person name="Lokyitsang T."/>
            <person name="Lokyitsang Y."/>
            <person name="Lubonja R."/>
            <person name="Lui A."/>
            <person name="MacDonald P."/>
            <person name="Magnisalis V."/>
            <person name="Maru K."/>
            <person name="Matthews C."/>
            <person name="McCusker W."/>
            <person name="McDonough S."/>
            <person name="Mehta T."/>
            <person name="Meldrim J."/>
            <person name="Meneus L."/>
            <person name="Mihai O."/>
            <person name="Mihalev A."/>
            <person name="Mihova T."/>
            <person name="Mittelman R."/>
            <person name="Mlenga V."/>
            <person name="Montmayeur A."/>
            <person name="Mulrain L."/>
            <person name="Navidi A."/>
            <person name="Naylor J."/>
            <person name="Negash T."/>
            <person name="Nguyen T."/>
            <person name="Nguyen N."/>
            <person name="Nicol R."/>
            <person name="Norbu C."/>
            <person name="Norbu N."/>
            <person name="Novod N."/>
            <person name="O'Neill B."/>
            <person name="Osman S."/>
            <person name="Markiewicz E."/>
            <person name="Oyono O.L."/>
            <person name="Patti C."/>
            <person name="Phunkhang P."/>
            <person name="Pierre F."/>
            <person name="Priest M."/>
            <person name="Raghuraman S."/>
            <person name="Rege F."/>
            <person name="Reyes R."/>
            <person name="Rise C."/>
            <person name="Rogov P."/>
            <person name="Ross K."/>
            <person name="Ryan E."/>
            <person name="Settipalli S."/>
            <person name="Shea T."/>
            <person name="Sherpa N."/>
            <person name="Shi L."/>
            <person name="Shih D."/>
            <person name="Sparrow T."/>
            <person name="Spaulding J."/>
            <person name="Stalker J."/>
            <person name="Stange-Thomann N."/>
            <person name="Stavropoulos S."/>
            <person name="Stone C."/>
            <person name="Strader C."/>
            <person name="Tesfaye S."/>
            <person name="Thomson T."/>
            <person name="Thoulutsang Y."/>
            <person name="Thoulutsang D."/>
            <person name="Topham K."/>
            <person name="Topping I."/>
            <person name="Tsamla T."/>
            <person name="Vassiliev H."/>
            <person name="Vo A."/>
            <person name="Wangchuk T."/>
            <person name="Wangdi T."/>
            <person name="Weiand M."/>
            <person name="Wilkinson J."/>
            <person name="Wilson A."/>
            <person name="Yadav S."/>
            <person name="Young G."/>
            <person name="Yu Q."/>
            <person name="Zembek L."/>
            <person name="Zhong D."/>
            <person name="Zimmer A."/>
            <person name="Zwirko Z."/>
            <person name="Jaffe D.B."/>
            <person name="Alvarez P."/>
            <person name="Brockman W."/>
            <person name="Butler J."/>
            <person name="Chin C."/>
            <person name="Gnerre S."/>
            <person name="Grabherr M."/>
            <person name="Kleber M."/>
            <person name="Mauceli E."/>
            <person name="MacCallum I."/>
        </authorList>
    </citation>
    <scope>NUCLEOTIDE SEQUENCE [LARGE SCALE GENOMIC DNA]</scope>
    <source>
        <strain evidence="8">Tucson 15010-1051.87</strain>
    </source>
</reference>
<evidence type="ECO:0000256" key="3">
    <source>
        <dbReference type="ARBA" id="ARBA00023157"/>
    </source>
</evidence>
<dbReference type="HOGENOM" id="CLU_156091_0_0_1"/>
<dbReference type="STRING" id="7244.B4LRS3"/>
<keyword evidence="2" id="KW-0722">Serine protease inhibitor</keyword>
<dbReference type="FunFam" id="4.10.410.10:FF:000020">
    <property type="entry name" value="Collagen, type VI, alpha 3"/>
    <property type="match status" value="1"/>
</dbReference>
<dbReference type="PRINTS" id="PR00759">
    <property type="entry name" value="BASICPTASE"/>
</dbReference>
<dbReference type="FunCoup" id="B4LRS3">
    <property type="interactions" value="25"/>
</dbReference>
<evidence type="ECO:0000256" key="1">
    <source>
        <dbReference type="ARBA" id="ARBA00022690"/>
    </source>
</evidence>
<accession>B4LRS3</accession>
<feature type="compositionally biased region" description="Low complexity" evidence="4">
    <location>
        <begin position="126"/>
        <end position="138"/>
    </location>
</feature>
<dbReference type="Proteomes" id="UP000008792">
    <property type="component" value="Unassembled WGS sequence"/>
</dbReference>
<evidence type="ECO:0000313" key="8">
    <source>
        <dbReference type="Proteomes" id="UP000008792"/>
    </source>
</evidence>
<dbReference type="SUPFAM" id="SSF57362">
    <property type="entry name" value="BPTI-like"/>
    <property type="match status" value="1"/>
</dbReference>
<dbReference type="Gene3D" id="4.10.410.10">
    <property type="entry name" value="Pancreatic trypsin inhibitor Kunitz domain"/>
    <property type="match status" value="1"/>
</dbReference>
<dbReference type="InterPro" id="IPR002223">
    <property type="entry name" value="Kunitz_BPTI"/>
</dbReference>
<feature type="region of interest" description="Disordered" evidence="4">
    <location>
        <begin position="114"/>
        <end position="144"/>
    </location>
</feature>
<dbReference type="KEGG" id="dvi:6628020"/>
<dbReference type="InterPro" id="IPR036880">
    <property type="entry name" value="Kunitz_BPTI_sf"/>
</dbReference>
<dbReference type="PANTHER" id="PTHR10083">
    <property type="entry name" value="KUNITZ-TYPE PROTEASE INHIBITOR-RELATED"/>
    <property type="match status" value="1"/>
</dbReference>
<sequence>MCYRLSLIAFSVLISIVCVQSAAVDQTQLVVEKQQPEGQTTADDVDATSVPEQCYQPKETGRCFALFYRFAYNLDTHACEEFVYGGCAGNSNNFETKEQCEQLCLGKSAPSTAASATEQSTELTPEQQQAAETTTSSANQPASD</sequence>
<organism evidence="7 8">
    <name type="scientific">Drosophila virilis</name>
    <name type="common">Fruit fly</name>
    <dbReference type="NCBI Taxonomy" id="7244"/>
    <lineage>
        <taxon>Eukaryota</taxon>
        <taxon>Metazoa</taxon>
        <taxon>Ecdysozoa</taxon>
        <taxon>Arthropoda</taxon>
        <taxon>Hexapoda</taxon>
        <taxon>Insecta</taxon>
        <taxon>Pterygota</taxon>
        <taxon>Neoptera</taxon>
        <taxon>Endopterygota</taxon>
        <taxon>Diptera</taxon>
        <taxon>Brachycera</taxon>
        <taxon>Muscomorpha</taxon>
        <taxon>Ephydroidea</taxon>
        <taxon>Drosophilidae</taxon>
        <taxon>Drosophila</taxon>
    </lineage>
</organism>
<keyword evidence="8" id="KW-1185">Reference proteome</keyword>
<feature type="domain" description="BPTI/Kunitz inhibitor" evidence="6">
    <location>
        <begin position="54"/>
        <end position="104"/>
    </location>
</feature>